<keyword evidence="1" id="KW-1133">Transmembrane helix</keyword>
<feature type="transmembrane region" description="Helical" evidence="1">
    <location>
        <begin position="26"/>
        <end position="51"/>
    </location>
</feature>
<keyword evidence="1" id="KW-0472">Membrane</keyword>
<proteinExistence type="predicted"/>
<sequence length="60" mass="6856">MNVSFIDLYAPPERDAPVSTQKDRPVMYGSIVITLNCSYGSAYILLLYFVLTHDVSFYFL</sequence>
<name>A0A0K2SVA9_LEPSM</name>
<evidence type="ECO:0000313" key="2">
    <source>
        <dbReference type="EMBL" id="CDW17678.1"/>
    </source>
</evidence>
<keyword evidence="1" id="KW-0812">Transmembrane</keyword>
<protein>
    <submittedName>
        <fullName evidence="2">Uncharacterized protein</fullName>
    </submittedName>
</protein>
<accession>A0A0K2SVA9</accession>
<dbReference type="AlphaFoldDB" id="A0A0K2SVA9"/>
<reference evidence="2" key="1">
    <citation type="submission" date="2014-05" db="EMBL/GenBank/DDBJ databases">
        <authorList>
            <person name="Chronopoulou M."/>
        </authorList>
    </citation>
    <scope>NUCLEOTIDE SEQUENCE</scope>
    <source>
        <tissue evidence="2">Whole organism</tissue>
    </source>
</reference>
<evidence type="ECO:0000256" key="1">
    <source>
        <dbReference type="SAM" id="Phobius"/>
    </source>
</evidence>
<dbReference type="EMBL" id="HACA01000317">
    <property type="protein sequence ID" value="CDW17678.1"/>
    <property type="molecule type" value="Transcribed_RNA"/>
</dbReference>
<organism evidence="2">
    <name type="scientific">Lepeophtheirus salmonis</name>
    <name type="common">Salmon louse</name>
    <name type="synonym">Caligus salmonis</name>
    <dbReference type="NCBI Taxonomy" id="72036"/>
    <lineage>
        <taxon>Eukaryota</taxon>
        <taxon>Metazoa</taxon>
        <taxon>Ecdysozoa</taxon>
        <taxon>Arthropoda</taxon>
        <taxon>Crustacea</taxon>
        <taxon>Multicrustacea</taxon>
        <taxon>Hexanauplia</taxon>
        <taxon>Copepoda</taxon>
        <taxon>Siphonostomatoida</taxon>
        <taxon>Caligidae</taxon>
        <taxon>Lepeophtheirus</taxon>
    </lineage>
</organism>